<protein>
    <submittedName>
        <fullName evidence="2">Uncharacterized protein</fullName>
    </submittedName>
</protein>
<comment type="caution">
    <text evidence="2">The sequence shown here is derived from an EMBL/GenBank/DDBJ whole genome shotgun (WGS) entry which is preliminary data.</text>
</comment>
<gene>
    <name evidence="2" type="ORF">XFF6991_520086</name>
</gene>
<reference evidence="2 3" key="1">
    <citation type="submission" date="2017-10" db="EMBL/GenBank/DDBJ databases">
        <authorList>
            <person name="Regsiter A."/>
            <person name="William W."/>
        </authorList>
    </citation>
    <scope>NUCLEOTIDE SEQUENCE [LARGE SCALE GENOMIC DNA]</scope>
    <source>
        <strain evidence="2 3">CFBP6991</strain>
    </source>
</reference>
<feature type="region of interest" description="Disordered" evidence="1">
    <location>
        <begin position="208"/>
        <end position="233"/>
    </location>
</feature>
<feature type="compositionally biased region" description="Basic and acidic residues" evidence="1">
    <location>
        <begin position="1"/>
        <end position="10"/>
    </location>
</feature>
<evidence type="ECO:0000256" key="1">
    <source>
        <dbReference type="SAM" id="MobiDB-lite"/>
    </source>
</evidence>
<proteinExistence type="predicted"/>
<dbReference type="AntiFam" id="ANF00041">
    <property type="entry name" value="Antisense to RNaseP"/>
</dbReference>
<dbReference type="AlphaFoldDB" id="A0A7Z7J2H9"/>
<feature type="region of interest" description="Disordered" evidence="1">
    <location>
        <begin position="1"/>
        <end position="48"/>
    </location>
</feature>
<accession>A0A7Z7J2H9</accession>
<name>A0A7Z7J2H9_XANCH</name>
<evidence type="ECO:0000313" key="3">
    <source>
        <dbReference type="Proteomes" id="UP000234345"/>
    </source>
</evidence>
<dbReference type="EMBL" id="OCZC01000080">
    <property type="protein sequence ID" value="SOO26112.1"/>
    <property type="molecule type" value="Genomic_DNA"/>
</dbReference>
<sequence>MWHARSRDPRFVPPARYEAWAPSKGQRPKKAAEPADKPGSVVDSHSSRRYVTAALKQPTRIQRGPRQWIPIWSCSRWGLPCRSVTGLAVRSYRTISPLPAPRHPLAASGRTWRCDASLARSSGGKGVTRDVGGIFLLHFPSACAAQALPGTLPYGARTFLGTLASDATVWPTPPGRILRYRCRAERRGDFKLAIALQERTRAREAVPINHRRIQPRSCDDRISRRTTPSAARP</sequence>
<evidence type="ECO:0000313" key="2">
    <source>
        <dbReference type="EMBL" id="SOO26112.1"/>
    </source>
</evidence>
<dbReference type="Proteomes" id="UP000234345">
    <property type="component" value="Unassembled WGS sequence"/>
</dbReference>
<organism evidence="2 3">
    <name type="scientific">Xanthomonas campestris pv. phaseoli</name>
    <dbReference type="NCBI Taxonomy" id="317013"/>
    <lineage>
        <taxon>Bacteria</taxon>
        <taxon>Pseudomonadati</taxon>
        <taxon>Pseudomonadota</taxon>
        <taxon>Gammaproteobacteria</taxon>
        <taxon>Lysobacterales</taxon>
        <taxon>Lysobacteraceae</taxon>
        <taxon>Xanthomonas</taxon>
    </lineage>
</organism>